<dbReference type="GO" id="GO:0046872">
    <property type="term" value="F:metal ion binding"/>
    <property type="evidence" value="ECO:0007669"/>
    <property type="project" value="UniProtKB-KW"/>
</dbReference>
<dbReference type="PIRSF" id="PIRSF006641">
    <property type="entry name" value="CHP00092"/>
    <property type="match status" value="1"/>
</dbReference>
<evidence type="ECO:0000256" key="5">
    <source>
        <dbReference type="ARBA" id="ARBA00022842"/>
    </source>
</evidence>
<evidence type="ECO:0000313" key="10">
    <source>
        <dbReference type="Proteomes" id="UP000483261"/>
    </source>
</evidence>
<dbReference type="Gene3D" id="3.40.50.300">
    <property type="entry name" value="P-loop containing nucleotide triphosphate hydrolases"/>
    <property type="match status" value="1"/>
</dbReference>
<comment type="cofactor">
    <cofactor evidence="1">
        <name>Mg(2+)</name>
        <dbReference type="ChEBI" id="CHEBI:18420"/>
    </cofactor>
</comment>
<keyword evidence="4 6" id="KW-0067">ATP-binding</keyword>
<dbReference type="GO" id="GO:0005737">
    <property type="term" value="C:cytoplasm"/>
    <property type="evidence" value="ECO:0007669"/>
    <property type="project" value="TreeGrafter"/>
</dbReference>
<dbReference type="InterPro" id="IPR012676">
    <property type="entry name" value="TGS-like"/>
</dbReference>
<dbReference type="InterPro" id="IPR013029">
    <property type="entry name" value="YchF_C"/>
</dbReference>
<dbReference type="InterPro" id="IPR041706">
    <property type="entry name" value="YchF_N"/>
</dbReference>
<evidence type="ECO:0000259" key="7">
    <source>
        <dbReference type="PROSITE" id="PS51710"/>
    </source>
</evidence>
<keyword evidence="2" id="KW-0479">Metal-binding</keyword>
<dbReference type="Pfam" id="PF06071">
    <property type="entry name" value="YchF-GTPase_C"/>
    <property type="match status" value="1"/>
</dbReference>
<dbReference type="InterPro" id="IPR012675">
    <property type="entry name" value="Beta-grasp_dom_sf"/>
</dbReference>
<dbReference type="InterPro" id="IPR031167">
    <property type="entry name" value="G_OBG"/>
</dbReference>
<evidence type="ECO:0000256" key="1">
    <source>
        <dbReference type="ARBA" id="ARBA00001946"/>
    </source>
</evidence>
<dbReference type="CDD" id="cd04867">
    <property type="entry name" value="TGS_YchF_OLA1"/>
    <property type="match status" value="1"/>
</dbReference>
<evidence type="ECO:0000259" key="8">
    <source>
        <dbReference type="PROSITE" id="PS51880"/>
    </source>
</evidence>
<name>A0A6M1R327_9ACTN</name>
<dbReference type="PROSITE" id="PS51710">
    <property type="entry name" value="G_OBG"/>
    <property type="match status" value="1"/>
</dbReference>
<dbReference type="FunFam" id="3.10.20.30:FF:000001">
    <property type="entry name" value="Ribosome-binding ATPase YchF"/>
    <property type="match status" value="1"/>
</dbReference>
<dbReference type="NCBIfam" id="TIGR00092">
    <property type="entry name" value="redox-regulated ATPase YchF"/>
    <property type="match status" value="1"/>
</dbReference>
<gene>
    <name evidence="6 9" type="primary">ychF</name>
    <name evidence="9" type="ORF">G5C66_16820</name>
</gene>
<dbReference type="SUPFAM" id="SSF52540">
    <property type="entry name" value="P-loop containing nucleoside triphosphate hydrolases"/>
    <property type="match status" value="1"/>
</dbReference>
<dbReference type="HAMAP" id="MF_00944">
    <property type="entry name" value="YchF_OLA1_ATPase"/>
    <property type="match status" value="1"/>
</dbReference>
<dbReference type="GO" id="GO:0016887">
    <property type="term" value="F:ATP hydrolysis activity"/>
    <property type="evidence" value="ECO:0007669"/>
    <property type="project" value="UniProtKB-UniRule"/>
</dbReference>
<proteinExistence type="inferred from homology"/>
<keyword evidence="5" id="KW-0460">Magnesium</keyword>
<sequence>MALTIGIVGLPNAGKSTLFNALTKNDVLAANYPFATIEPNVGVVGVPDERLPELAKIYGSQKLLPATVQFVDIAGIVRGASQGEGLGNKFLSHIRESDAICQVTRVFRDDDVTHVDGKVEPANDISTIQTELILADLETVEKAIPRLEKESRKAPDLKANLAAAVEAKEALEAGTPIIATKIDRALIRDLMLLTAKPYIFVFNCDSDELADEALKDSMRELVAPAEAIFLDAKFESELVELDEDEAREFLADAGVEEPGLDILARVGFDTLGLQTYLTAGPKEVRAWEIPKGATAPEAAGVIHTDFQKGFIKAEIVSYDDLIAAGSVAKARDLGKVRMEGKDYVMADGDVVEFRFSL</sequence>
<dbReference type="AlphaFoldDB" id="A0A6M1R327"/>
<comment type="function">
    <text evidence="6">ATPase that binds to both the 70S ribosome and the 50S ribosomal subunit in a nucleotide-independent manner.</text>
</comment>
<keyword evidence="10" id="KW-1185">Reference proteome</keyword>
<dbReference type="GO" id="GO:0005525">
    <property type="term" value="F:GTP binding"/>
    <property type="evidence" value="ECO:0007669"/>
    <property type="project" value="InterPro"/>
</dbReference>
<dbReference type="EMBL" id="JAALAA010000014">
    <property type="protein sequence ID" value="NGN94396.1"/>
    <property type="molecule type" value="Genomic_DNA"/>
</dbReference>
<dbReference type="FunFam" id="1.10.150.300:FF:000001">
    <property type="entry name" value="Ribosome-binding ATPase YchF"/>
    <property type="match status" value="1"/>
</dbReference>
<dbReference type="GO" id="GO:0043023">
    <property type="term" value="F:ribosomal large subunit binding"/>
    <property type="evidence" value="ECO:0007669"/>
    <property type="project" value="UniProtKB-UniRule"/>
</dbReference>
<evidence type="ECO:0000256" key="3">
    <source>
        <dbReference type="ARBA" id="ARBA00022741"/>
    </source>
</evidence>
<evidence type="ECO:0000256" key="2">
    <source>
        <dbReference type="ARBA" id="ARBA00022723"/>
    </source>
</evidence>
<dbReference type="CDD" id="cd01900">
    <property type="entry name" value="YchF"/>
    <property type="match status" value="1"/>
</dbReference>
<dbReference type="PANTHER" id="PTHR23305:SF18">
    <property type="entry name" value="OBG-TYPE G DOMAIN-CONTAINING PROTEIN"/>
    <property type="match status" value="1"/>
</dbReference>
<dbReference type="Pfam" id="PF01926">
    <property type="entry name" value="MMR_HSR1"/>
    <property type="match status" value="1"/>
</dbReference>
<dbReference type="InterPro" id="IPR023192">
    <property type="entry name" value="TGS-like_dom_sf"/>
</dbReference>
<feature type="domain" description="OBG-type G" evidence="7">
    <location>
        <begin position="3"/>
        <end position="250"/>
    </location>
</feature>
<comment type="caution">
    <text evidence="9">The sequence shown here is derived from an EMBL/GenBank/DDBJ whole genome shotgun (WGS) entry which is preliminary data.</text>
</comment>
<dbReference type="Gene3D" id="1.10.150.300">
    <property type="entry name" value="TGS-like domain"/>
    <property type="match status" value="1"/>
</dbReference>
<evidence type="ECO:0000313" key="9">
    <source>
        <dbReference type="EMBL" id="NGN94396.1"/>
    </source>
</evidence>
<reference evidence="9 10" key="1">
    <citation type="submission" date="2020-02" db="EMBL/GenBank/DDBJ databases">
        <title>Whole-genome analyses of novel actinobacteria.</title>
        <authorList>
            <person name="Sahin N."/>
        </authorList>
    </citation>
    <scope>NUCLEOTIDE SEQUENCE [LARGE SCALE GENOMIC DNA]</scope>
    <source>
        <strain evidence="9 10">KC13</strain>
    </source>
</reference>
<dbReference type="Gene3D" id="3.10.20.30">
    <property type="match status" value="1"/>
</dbReference>
<dbReference type="SUPFAM" id="SSF81271">
    <property type="entry name" value="TGS-like"/>
    <property type="match status" value="1"/>
</dbReference>
<keyword evidence="3 6" id="KW-0547">Nucleotide-binding</keyword>
<protein>
    <recommendedName>
        <fullName evidence="6">Ribosome-binding ATPase YchF</fullName>
    </recommendedName>
</protein>
<dbReference type="PANTHER" id="PTHR23305">
    <property type="entry name" value="OBG GTPASE FAMILY"/>
    <property type="match status" value="1"/>
</dbReference>
<dbReference type="RefSeq" id="WP_165112117.1">
    <property type="nucleotide sequence ID" value="NZ_JAALAA010000014.1"/>
</dbReference>
<comment type="similarity">
    <text evidence="6">Belongs to the TRAFAC class OBG-HflX-like GTPase superfamily. OBG GTPase family. YchF/OLA1 subfamily.</text>
</comment>
<evidence type="ECO:0000256" key="6">
    <source>
        <dbReference type="HAMAP-Rule" id="MF_00944"/>
    </source>
</evidence>
<dbReference type="InterPro" id="IPR006073">
    <property type="entry name" value="GTP-bd"/>
</dbReference>
<feature type="domain" description="TGS" evidence="8">
    <location>
        <begin position="272"/>
        <end position="355"/>
    </location>
</feature>
<dbReference type="InterPro" id="IPR004396">
    <property type="entry name" value="ATPase_YchF/OLA1"/>
</dbReference>
<accession>A0A6M1R327</accession>
<dbReference type="InterPro" id="IPR027417">
    <property type="entry name" value="P-loop_NTPase"/>
</dbReference>
<organism evidence="9 10">
    <name type="scientific">Nocardioides turkmenicus</name>
    <dbReference type="NCBI Taxonomy" id="2711220"/>
    <lineage>
        <taxon>Bacteria</taxon>
        <taxon>Bacillati</taxon>
        <taxon>Actinomycetota</taxon>
        <taxon>Actinomycetes</taxon>
        <taxon>Propionibacteriales</taxon>
        <taxon>Nocardioidaceae</taxon>
        <taxon>Nocardioides</taxon>
    </lineage>
</organism>
<dbReference type="GO" id="GO:0005524">
    <property type="term" value="F:ATP binding"/>
    <property type="evidence" value="ECO:0007669"/>
    <property type="project" value="UniProtKB-UniRule"/>
</dbReference>
<dbReference type="InterPro" id="IPR004095">
    <property type="entry name" value="TGS"/>
</dbReference>
<dbReference type="PROSITE" id="PS51880">
    <property type="entry name" value="TGS"/>
    <property type="match status" value="1"/>
</dbReference>
<dbReference type="PRINTS" id="PR00326">
    <property type="entry name" value="GTP1OBG"/>
</dbReference>
<dbReference type="Proteomes" id="UP000483261">
    <property type="component" value="Unassembled WGS sequence"/>
</dbReference>
<evidence type="ECO:0000256" key="4">
    <source>
        <dbReference type="ARBA" id="ARBA00022840"/>
    </source>
</evidence>
<feature type="binding site" evidence="6">
    <location>
        <begin position="12"/>
        <end position="17"/>
    </location>
    <ligand>
        <name>ATP</name>
        <dbReference type="ChEBI" id="CHEBI:30616"/>
    </ligand>
</feature>